<proteinExistence type="predicted"/>
<protein>
    <submittedName>
        <fullName evidence="1">Uncharacterized protein</fullName>
    </submittedName>
</protein>
<sequence length="92" mass="10470">MEPVGPDGQTSYFKGQTSPRAVLGFFYDQKFSWTFVKTLAMEPIGPYYQTGPFSRSNEPRAGKPPFCQFLCAIIHAIFGDSEFRRDFCQKIS</sequence>
<dbReference type="EMBL" id="JACXVP010000002">
    <property type="protein sequence ID" value="KAG5627720.1"/>
    <property type="molecule type" value="Genomic_DNA"/>
</dbReference>
<evidence type="ECO:0000313" key="1">
    <source>
        <dbReference type="EMBL" id="KAG5627720.1"/>
    </source>
</evidence>
<dbReference type="Proteomes" id="UP000824120">
    <property type="component" value="Chromosome 2"/>
</dbReference>
<gene>
    <name evidence="1" type="ORF">H5410_012938</name>
</gene>
<reference evidence="1 2" key="1">
    <citation type="submission" date="2020-09" db="EMBL/GenBank/DDBJ databases">
        <title>De no assembly of potato wild relative species, Solanum commersonii.</title>
        <authorList>
            <person name="Cho K."/>
        </authorList>
    </citation>
    <scope>NUCLEOTIDE SEQUENCE [LARGE SCALE GENOMIC DNA]</scope>
    <source>
        <strain evidence="1">LZ3.2</strain>
        <tissue evidence="1">Leaf</tissue>
    </source>
</reference>
<dbReference type="AlphaFoldDB" id="A0A9J6AT38"/>
<accession>A0A9J6AT38</accession>
<organism evidence="1 2">
    <name type="scientific">Solanum commersonii</name>
    <name type="common">Commerson's wild potato</name>
    <name type="synonym">Commerson's nightshade</name>
    <dbReference type="NCBI Taxonomy" id="4109"/>
    <lineage>
        <taxon>Eukaryota</taxon>
        <taxon>Viridiplantae</taxon>
        <taxon>Streptophyta</taxon>
        <taxon>Embryophyta</taxon>
        <taxon>Tracheophyta</taxon>
        <taxon>Spermatophyta</taxon>
        <taxon>Magnoliopsida</taxon>
        <taxon>eudicotyledons</taxon>
        <taxon>Gunneridae</taxon>
        <taxon>Pentapetalae</taxon>
        <taxon>asterids</taxon>
        <taxon>lamiids</taxon>
        <taxon>Solanales</taxon>
        <taxon>Solanaceae</taxon>
        <taxon>Solanoideae</taxon>
        <taxon>Solaneae</taxon>
        <taxon>Solanum</taxon>
    </lineage>
</organism>
<name>A0A9J6AT38_SOLCO</name>
<evidence type="ECO:0000313" key="2">
    <source>
        <dbReference type="Proteomes" id="UP000824120"/>
    </source>
</evidence>
<comment type="caution">
    <text evidence="1">The sequence shown here is derived from an EMBL/GenBank/DDBJ whole genome shotgun (WGS) entry which is preliminary data.</text>
</comment>
<keyword evidence="2" id="KW-1185">Reference proteome</keyword>